<organism evidence="2 3">
    <name type="scientific">Actinacidiphila polyblastidii</name>
    <dbReference type="NCBI Taxonomy" id="3110430"/>
    <lineage>
        <taxon>Bacteria</taxon>
        <taxon>Bacillati</taxon>
        <taxon>Actinomycetota</taxon>
        <taxon>Actinomycetes</taxon>
        <taxon>Kitasatosporales</taxon>
        <taxon>Streptomycetaceae</taxon>
        <taxon>Actinacidiphila</taxon>
    </lineage>
</organism>
<accession>A0ABU7PGC9</accession>
<sequence length="733" mass="78239">MPARDYDPRGRASRALLVGVDRYTHDENLPGVKRNLGALFDALMSGGVFGAHEVKVESPQTGTQFLQYLERDLKQARGLFLLYFAGHGRAPQDGGDLLLACGASERFDDDNGPTYSEAVSWRTDVLPRLRNAARQQHVGQIVVILDCCFAGNALRSFGAGDVQAGSDRISVLTSVQVNRRIPAGNGSRATPYTEQLVRLLHNGVEEGTNVIRVVPLAKALRQAMRDRTTVEGDPWVPRYHRAETDHEVVIGLRAGLDDPLWQRAGETLAAWATSLRAWPRSRLRRAGGGSGALPVALTAAAVVLAAAGGYGTYRLASGHPPCAPPLELRVLTDPDVAPTVRQAVSGYLASSENHGAGGCRRSDIDVESPKATDVVTGLQQSLRWQNPSGDGDFQPQRDIGAQPDVWIPGSSTSHARADNGEGPVTLRNLGSIASSPIVLAVPRSVPAPPDNGADRHLNQLVADVRTADPKTVLLRDDPEFTDSAQLATVALYGANAIDEPVGDAGVRTVEEQTQRLSPAPRSSYELMRELNGARELREDAAVLLPEQVMAQFNARSADWLGGQADQLGRRVPLYPDDVGSLDLPFVQVTWSGGADPDAQARRDAVAHLHHWLAGPAGLAVFTDAGYRGPSAGDDQAQPADGDSWLVASGGAATSPGSVGYRVAPAAVAKVHARSVLYPALLAAVQRPRTPYYGAFTEALQSQVHQWITATGPLPIDTFADTLDRKLRDALGGR</sequence>
<dbReference type="Pfam" id="PF13531">
    <property type="entry name" value="SBP_bac_11"/>
    <property type="match status" value="1"/>
</dbReference>
<dbReference type="SUPFAM" id="SSF52129">
    <property type="entry name" value="Caspase-like"/>
    <property type="match status" value="1"/>
</dbReference>
<evidence type="ECO:0000313" key="3">
    <source>
        <dbReference type="Proteomes" id="UP001344658"/>
    </source>
</evidence>
<dbReference type="EMBL" id="JAZEWV010000022">
    <property type="protein sequence ID" value="MEE4544876.1"/>
    <property type="molecule type" value="Genomic_DNA"/>
</dbReference>
<reference evidence="2 3" key="1">
    <citation type="submission" date="2023-12" db="EMBL/GenBank/DDBJ databases">
        <title>Streptomyces sp. V4-01.</title>
        <authorList>
            <person name="Somphong A."/>
            <person name="Phongsopitanun W."/>
        </authorList>
    </citation>
    <scope>NUCLEOTIDE SEQUENCE [LARGE SCALE GENOMIC DNA]</scope>
    <source>
        <strain evidence="2 3">V4-01</strain>
    </source>
</reference>
<dbReference type="Pfam" id="PF00656">
    <property type="entry name" value="Peptidase_C14"/>
    <property type="match status" value="1"/>
</dbReference>
<feature type="domain" description="Peptidase C14 caspase" evidence="1">
    <location>
        <begin position="14"/>
        <end position="152"/>
    </location>
</feature>
<dbReference type="RefSeq" id="WP_330798062.1">
    <property type="nucleotide sequence ID" value="NZ_JAZEWV010000022.1"/>
</dbReference>
<evidence type="ECO:0000259" key="1">
    <source>
        <dbReference type="Pfam" id="PF00656"/>
    </source>
</evidence>
<comment type="caution">
    <text evidence="2">The sequence shown here is derived from an EMBL/GenBank/DDBJ whole genome shotgun (WGS) entry which is preliminary data.</text>
</comment>
<proteinExistence type="predicted"/>
<dbReference type="InterPro" id="IPR011600">
    <property type="entry name" value="Pept_C14_caspase"/>
</dbReference>
<dbReference type="InterPro" id="IPR029030">
    <property type="entry name" value="Caspase-like_dom_sf"/>
</dbReference>
<dbReference type="Proteomes" id="UP001344658">
    <property type="component" value="Unassembled WGS sequence"/>
</dbReference>
<keyword evidence="3" id="KW-1185">Reference proteome</keyword>
<evidence type="ECO:0000313" key="2">
    <source>
        <dbReference type="EMBL" id="MEE4544876.1"/>
    </source>
</evidence>
<protein>
    <submittedName>
        <fullName evidence="2">Substrate-binding domain-containing protein</fullName>
    </submittedName>
</protein>
<dbReference type="Gene3D" id="3.40.50.1460">
    <property type="match status" value="1"/>
</dbReference>
<name>A0ABU7PGC9_9ACTN</name>
<gene>
    <name evidence="2" type="ORF">V2S66_23285</name>
</gene>